<dbReference type="Proteomes" id="UP000572984">
    <property type="component" value="Unassembled WGS sequence"/>
</dbReference>
<dbReference type="PANTHER" id="PTHR23419">
    <property type="entry name" value="DIVALENT CATION TOLERANCE CUTA-RELATED"/>
    <property type="match status" value="1"/>
</dbReference>
<gene>
    <name evidence="2" type="ORF">H0S73_10450</name>
</gene>
<dbReference type="RefSeq" id="WP_181052115.1">
    <property type="nucleotide sequence ID" value="NZ_JACDXJ010000001.1"/>
</dbReference>
<dbReference type="GO" id="GO:0010038">
    <property type="term" value="P:response to metal ion"/>
    <property type="evidence" value="ECO:0007669"/>
    <property type="project" value="InterPro"/>
</dbReference>
<sequence length="109" mass="12130">MDRPLLVYTTFPDVDIALSTGEGLVRDQLIACINVLPGMRSVYAWKGGIERGQEAVAILKTVRGLQDQVHRALKERHPYETPVILFIEPTGADAATLEWLIGETSVDRR</sequence>
<proteinExistence type="inferred from homology"/>
<dbReference type="AlphaFoldDB" id="A0A838BQ09"/>
<dbReference type="InterPro" id="IPR011322">
    <property type="entry name" value="N-reg_PII-like_a/b"/>
</dbReference>
<dbReference type="Gene3D" id="3.30.70.120">
    <property type="match status" value="1"/>
</dbReference>
<reference evidence="2 3" key="1">
    <citation type="submission" date="2020-07" db="EMBL/GenBank/DDBJ databases">
        <title>Draft genome and description of Microvirga mediterraneensis Marseille-Q2068 sp. nov.</title>
        <authorList>
            <person name="Boxberger M."/>
        </authorList>
    </citation>
    <scope>NUCLEOTIDE SEQUENCE [LARGE SCALE GENOMIC DNA]</scope>
    <source>
        <strain evidence="2 3">Marseille-Q2068</strain>
    </source>
</reference>
<name>A0A838BQ09_9HYPH</name>
<evidence type="ECO:0000256" key="1">
    <source>
        <dbReference type="ARBA" id="ARBA00010169"/>
    </source>
</evidence>
<dbReference type="EMBL" id="JACDXJ010000001">
    <property type="protein sequence ID" value="MBA1156546.1"/>
    <property type="molecule type" value="Genomic_DNA"/>
</dbReference>
<dbReference type="Pfam" id="PF03091">
    <property type="entry name" value="CutA1"/>
    <property type="match status" value="1"/>
</dbReference>
<dbReference type="SUPFAM" id="SSF54913">
    <property type="entry name" value="GlnB-like"/>
    <property type="match status" value="1"/>
</dbReference>
<protein>
    <submittedName>
        <fullName evidence="2">Divalent-cation tolerance protein CutA</fullName>
    </submittedName>
</protein>
<comment type="caution">
    <text evidence="2">The sequence shown here is derived from an EMBL/GenBank/DDBJ whole genome shotgun (WGS) entry which is preliminary data.</text>
</comment>
<dbReference type="PANTHER" id="PTHR23419:SF8">
    <property type="entry name" value="FI09726P"/>
    <property type="match status" value="1"/>
</dbReference>
<evidence type="ECO:0000313" key="3">
    <source>
        <dbReference type="Proteomes" id="UP000572984"/>
    </source>
</evidence>
<accession>A0A838BQ09</accession>
<comment type="similarity">
    <text evidence="1">Belongs to the CutA family.</text>
</comment>
<evidence type="ECO:0000313" key="2">
    <source>
        <dbReference type="EMBL" id="MBA1156546.1"/>
    </source>
</evidence>
<organism evidence="2 3">
    <name type="scientific">Microvirga mediterraneensis</name>
    <dbReference type="NCBI Taxonomy" id="2754695"/>
    <lineage>
        <taxon>Bacteria</taxon>
        <taxon>Pseudomonadati</taxon>
        <taxon>Pseudomonadota</taxon>
        <taxon>Alphaproteobacteria</taxon>
        <taxon>Hyphomicrobiales</taxon>
        <taxon>Methylobacteriaceae</taxon>
        <taxon>Microvirga</taxon>
    </lineage>
</organism>
<dbReference type="InterPro" id="IPR004323">
    <property type="entry name" value="Ion_tolerance_CutA"/>
</dbReference>
<keyword evidence="3" id="KW-1185">Reference proteome</keyword>
<dbReference type="InterPro" id="IPR015867">
    <property type="entry name" value="N-reg_PII/ATP_PRibTrfase_C"/>
</dbReference>
<dbReference type="GO" id="GO:0005507">
    <property type="term" value="F:copper ion binding"/>
    <property type="evidence" value="ECO:0007669"/>
    <property type="project" value="TreeGrafter"/>
</dbReference>